<sequence>MPSVDKTHLAAGPAFENQCGRLGCAHIFKYTGTNPFEDLATLVAKHAPYCAGRISSATQPCHTEWEPSTEVLDRFYQPVDDPAMFQNFGQYWGADWSADFTKSDAGHSDGYDGYDNEDDVEYSLVEDIEYTLVETIGTQVKRKRKDAAKPKRYESEEDIEYTPVESIGAPVKRKRRAAAQRKPRTKPTVKAVVLGPDGLPRKKKGARTEAQRRAVLTNDPWTGIVAPYYVGCLGCNSTIMLDARSRYYPGLWEKHRMRCPGVNKNKDCAEAKVSPAMGGPVRAGS</sequence>
<reference evidence="1" key="1">
    <citation type="submission" date="2023-03" db="EMBL/GenBank/DDBJ databases">
        <title>Massive genome expansion in bonnet fungi (Mycena s.s.) driven by repeated elements and novel gene families across ecological guilds.</title>
        <authorList>
            <consortium name="Lawrence Berkeley National Laboratory"/>
            <person name="Harder C.B."/>
            <person name="Miyauchi S."/>
            <person name="Viragh M."/>
            <person name="Kuo A."/>
            <person name="Thoen E."/>
            <person name="Andreopoulos B."/>
            <person name="Lu D."/>
            <person name="Skrede I."/>
            <person name="Drula E."/>
            <person name="Henrissat B."/>
            <person name="Morin E."/>
            <person name="Kohler A."/>
            <person name="Barry K."/>
            <person name="LaButti K."/>
            <person name="Morin E."/>
            <person name="Salamov A."/>
            <person name="Lipzen A."/>
            <person name="Mereny Z."/>
            <person name="Hegedus B."/>
            <person name="Baldrian P."/>
            <person name="Stursova M."/>
            <person name="Weitz H."/>
            <person name="Taylor A."/>
            <person name="Grigoriev I.V."/>
            <person name="Nagy L.G."/>
            <person name="Martin F."/>
            <person name="Kauserud H."/>
        </authorList>
    </citation>
    <scope>NUCLEOTIDE SEQUENCE</scope>
    <source>
        <strain evidence="1">CBHHK002</strain>
    </source>
</reference>
<keyword evidence="2" id="KW-1185">Reference proteome</keyword>
<organism evidence="1 2">
    <name type="scientific">Mycena albidolilacea</name>
    <dbReference type="NCBI Taxonomy" id="1033008"/>
    <lineage>
        <taxon>Eukaryota</taxon>
        <taxon>Fungi</taxon>
        <taxon>Dikarya</taxon>
        <taxon>Basidiomycota</taxon>
        <taxon>Agaricomycotina</taxon>
        <taxon>Agaricomycetes</taxon>
        <taxon>Agaricomycetidae</taxon>
        <taxon>Agaricales</taxon>
        <taxon>Marasmiineae</taxon>
        <taxon>Mycenaceae</taxon>
        <taxon>Mycena</taxon>
    </lineage>
</organism>
<proteinExistence type="predicted"/>
<accession>A0AAD6ZKU1</accession>
<dbReference type="Proteomes" id="UP001218218">
    <property type="component" value="Unassembled WGS sequence"/>
</dbReference>
<dbReference type="AlphaFoldDB" id="A0AAD6ZKU1"/>
<evidence type="ECO:0000313" key="1">
    <source>
        <dbReference type="EMBL" id="KAJ7327842.1"/>
    </source>
</evidence>
<comment type="caution">
    <text evidence="1">The sequence shown here is derived from an EMBL/GenBank/DDBJ whole genome shotgun (WGS) entry which is preliminary data.</text>
</comment>
<name>A0AAD6ZKU1_9AGAR</name>
<evidence type="ECO:0000313" key="2">
    <source>
        <dbReference type="Proteomes" id="UP001218218"/>
    </source>
</evidence>
<gene>
    <name evidence="1" type="ORF">DFH08DRAFT_1025849</name>
</gene>
<dbReference type="EMBL" id="JARIHO010000040">
    <property type="protein sequence ID" value="KAJ7327842.1"/>
    <property type="molecule type" value="Genomic_DNA"/>
</dbReference>
<protein>
    <submittedName>
        <fullName evidence="1">Uncharacterized protein</fullName>
    </submittedName>
</protein>